<feature type="region of interest" description="Disordered" evidence="1">
    <location>
        <begin position="132"/>
        <end position="189"/>
    </location>
</feature>
<dbReference type="Proteomes" id="UP000635387">
    <property type="component" value="Unassembled WGS sequence"/>
</dbReference>
<evidence type="ECO:0008006" key="4">
    <source>
        <dbReference type="Google" id="ProtNLM"/>
    </source>
</evidence>
<feature type="compositionally biased region" description="Basic and acidic residues" evidence="1">
    <location>
        <begin position="175"/>
        <end position="189"/>
    </location>
</feature>
<comment type="caution">
    <text evidence="2">The sequence shown here is derived from an EMBL/GenBank/DDBJ whole genome shotgun (WGS) entry which is preliminary data.</text>
</comment>
<dbReference type="InterPro" id="IPR004401">
    <property type="entry name" value="YbaB/EbfC"/>
</dbReference>
<organism evidence="2 3">
    <name type="scientific">Amycolatopsis oliviviridis</name>
    <dbReference type="NCBI Taxonomy" id="1471590"/>
    <lineage>
        <taxon>Bacteria</taxon>
        <taxon>Bacillati</taxon>
        <taxon>Actinomycetota</taxon>
        <taxon>Actinomycetes</taxon>
        <taxon>Pseudonocardiales</taxon>
        <taxon>Pseudonocardiaceae</taxon>
        <taxon>Amycolatopsis</taxon>
    </lineage>
</organism>
<dbReference type="SUPFAM" id="SSF82607">
    <property type="entry name" value="YbaB-like"/>
    <property type="match status" value="1"/>
</dbReference>
<dbReference type="EMBL" id="BNAY01000006">
    <property type="protein sequence ID" value="GHH26835.1"/>
    <property type="molecule type" value="Genomic_DNA"/>
</dbReference>
<evidence type="ECO:0000313" key="2">
    <source>
        <dbReference type="EMBL" id="GHH26835.1"/>
    </source>
</evidence>
<protein>
    <recommendedName>
        <fullName evidence="4">YbaB/EbfC DNA-binding family protein</fullName>
    </recommendedName>
</protein>
<gene>
    <name evidence="2" type="ORF">GCM10017790_54910</name>
</gene>
<keyword evidence="3" id="KW-1185">Reference proteome</keyword>
<dbReference type="RefSeq" id="WP_191257273.1">
    <property type="nucleotide sequence ID" value="NZ_BNAY01000006.1"/>
</dbReference>
<name>A0ABQ3LVF7_9PSEU</name>
<dbReference type="InterPro" id="IPR036894">
    <property type="entry name" value="YbaB-like_sf"/>
</dbReference>
<proteinExistence type="predicted"/>
<evidence type="ECO:0000313" key="3">
    <source>
        <dbReference type="Proteomes" id="UP000635387"/>
    </source>
</evidence>
<sequence length="189" mass="20513">MSAEFEQLVAEFEKFQSSIQNVDDRFANIGGMQDELSRLEATATSPDRAVTVVAGPGGAVMDVKFTEEALRQRPEALSAAVMSTIQQAVAESARKQAAIVEEHMGDDLNLVDQVLETQAELFGTTVEDLKARMDEAAPTPPAVEQSDDYSQRSVLRTDEPEAPRPAPPAPSGGSDGDRFLKNLFDEDDR</sequence>
<accession>A0ABQ3LVF7</accession>
<reference evidence="3" key="1">
    <citation type="journal article" date="2019" name="Int. J. Syst. Evol. Microbiol.">
        <title>The Global Catalogue of Microorganisms (GCM) 10K type strain sequencing project: providing services to taxonomists for standard genome sequencing and annotation.</title>
        <authorList>
            <consortium name="The Broad Institute Genomics Platform"/>
            <consortium name="The Broad Institute Genome Sequencing Center for Infectious Disease"/>
            <person name="Wu L."/>
            <person name="Ma J."/>
        </authorList>
    </citation>
    <scope>NUCLEOTIDE SEQUENCE [LARGE SCALE GENOMIC DNA]</scope>
    <source>
        <strain evidence="3">CGMCC 4.7683</strain>
    </source>
</reference>
<dbReference type="Gene3D" id="3.30.1310.10">
    <property type="entry name" value="Nucleoid-associated protein YbaB-like domain"/>
    <property type="match status" value="1"/>
</dbReference>
<dbReference type="Pfam" id="PF02575">
    <property type="entry name" value="YbaB_DNA_bd"/>
    <property type="match status" value="1"/>
</dbReference>
<evidence type="ECO:0000256" key="1">
    <source>
        <dbReference type="SAM" id="MobiDB-lite"/>
    </source>
</evidence>